<protein>
    <submittedName>
        <fullName evidence="2">Uncharacterized protein</fullName>
    </submittedName>
</protein>
<accession>A0ABV0YN97</accession>
<proteinExistence type="predicted"/>
<comment type="caution">
    <text evidence="2">The sequence shown here is derived from an EMBL/GenBank/DDBJ whole genome shotgun (WGS) entry which is preliminary data.</text>
</comment>
<sequence length="104" mass="11375">MKAEHVVSCLPRRVSHFLTADSRKKQRNLMVSHRGAGAYLQQSTGERQGKQSEPEISPDEMLSLIMSAEVIFAPSERGQRRNCQHSMISCVPAGTSCTCSPSAA</sequence>
<evidence type="ECO:0000313" key="3">
    <source>
        <dbReference type="Proteomes" id="UP001469553"/>
    </source>
</evidence>
<evidence type="ECO:0000256" key="1">
    <source>
        <dbReference type="SAM" id="MobiDB-lite"/>
    </source>
</evidence>
<dbReference type="EMBL" id="JAHRIP010038321">
    <property type="protein sequence ID" value="MEQ2295192.1"/>
    <property type="molecule type" value="Genomic_DNA"/>
</dbReference>
<gene>
    <name evidence="2" type="ORF">AMECASPLE_011574</name>
</gene>
<keyword evidence="3" id="KW-1185">Reference proteome</keyword>
<name>A0ABV0YN97_9TELE</name>
<dbReference type="Proteomes" id="UP001469553">
    <property type="component" value="Unassembled WGS sequence"/>
</dbReference>
<reference evidence="2 3" key="1">
    <citation type="submission" date="2021-06" db="EMBL/GenBank/DDBJ databases">
        <authorList>
            <person name="Palmer J.M."/>
        </authorList>
    </citation>
    <scope>NUCLEOTIDE SEQUENCE [LARGE SCALE GENOMIC DNA]</scope>
    <source>
        <strain evidence="2 3">AS_MEX2019</strain>
        <tissue evidence="2">Muscle</tissue>
    </source>
</reference>
<organism evidence="2 3">
    <name type="scientific">Ameca splendens</name>
    <dbReference type="NCBI Taxonomy" id="208324"/>
    <lineage>
        <taxon>Eukaryota</taxon>
        <taxon>Metazoa</taxon>
        <taxon>Chordata</taxon>
        <taxon>Craniata</taxon>
        <taxon>Vertebrata</taxon>
        <taxon>Euteleostomi</taxon>
        <taxon>Actinopterygii</taxon>
        <taxon>Neopterygii</taxon>
        <taxon>Teleostei</taxon>
        <taxon>Neoteleostei</taxon>
        <taxon>Acanthomorphata</taxon>
        <taxon>Ovalentaria</taxon>
        <taxon>Atherinomorphae</taxon>
        <taxon>Cyprinodontiformes</taxon>
        <taxon>Goodeidae</taxon>
        <taxon>Ameca</taxon>
    </lineage>
</organism>
<evidence type="ECO:0000313" key="2">
    <source>
        <dbReference type="EMBL" id="MEQ2295192.1"/>
    </source>
</evidence>
<feature type="region of interest" description="Disordered" evidence="1">
    <location>
        <begin position="38"/>
        <end position="57"/>
    </location>
</feature>